<proteinExistence type="predicted"/>
<name>A0ABT9H566_9SPHN</name>
<reference evidence="1 2" key="1">
    <citation type="submission" date="2023-08" db="EMBL/GenBank/DDBJ databases">
        <title>genomic of DY56.</title>
        <authorList>
            <person name="Wang Y."/>
        </authorList>
    </citation>
    <scope>NUCLEOTIDE SEQUENCE [LARGE SCALE GENOMIC DNA]</scope>
    <source>
        <strain evidence="1 2">DY56-A-20</strain>
    </source>
</reference>
<comment type="caution">
    <text evidence="1">The sequence shown here is derived from an EMBL/GenBank/DDBJ whole genome shotgun (WGS) entry which is preliminary data.</text>
</comment>
<dbReference type="Proteomes" id="UP001235664">
    <property type="component" value="Unassembled WGS sequence"/>
</dbReference>
<accession>A0ABT9H566</accession>
<evidence type="ECO:0000313" key="1">
    <source>
        <dbReference type="EMBL" id="MDP4538461.1"/>
    </source>
</evidence>
<evidence type="ECO:0000313" key="2">
    <source>
        <dbReference type="Proteomes" id="UP001235664"/>
    </source>
</evidence>
<protein>
    <submittedName>
        <fullName evidence="1">Uncharacterized protein</fullName>
    </submittedName>
</protein>
<gene>
    <name evidence="1" type="ORF">Q9K01_02310</name>
</gene>
<keyword evidence="2" id="KW-1185">Reference proteome</keyword>
<dbReference type="RefSeq" id="WP_305928594.1">
    <property type="nucleotide sequence ID" value="NZ_JAVAIL010000001.1"/>
</dbReference>
<sequence>MTQQVWLGWKLDAEHRSNLLDRFPPRYCNTIADHVTHGPADGSSPVPDADRAVVIGHADDGAGVEALVVEVAGSHRRPDGGTYHITWSLEPGREAHESNDAIARYGWEDVEDAPSVKLVKARWP</sequence>
<organism evidence="1 2">
    <name type="scientific">Qipengyuania benthica</name>
    <dbReference type="NCBI Taxonomy" id="3067651"/>
    <lineage>
        <taxon>Bacteria</taxon>
        <taxon>Pseudomonadati</taxon>
        <taxon>Pseudomonadota</taxon>
        <taxon>Alphaproteobacteria</taxon>
        <taxon>Sphingomonadales</taxon>
        <taxon>Erythrobacteraceae</taxon>
        <taxon>Qipengyuania</taxon>
    </lineage>
</organism>
<dbReference type="EMBL" id="JAVAIL010000001">
    <property type="protein sequence ID" value="MDP4538461.1"/>
    <property type="molecule type" value="Genomic_DNA"/>
</dbReference>